<organism evidence="1 2">
    <name type="scientific">Streptomonospora salina</name>
    <dbReference type="NCBI Taxonomy" id="104205"/>
    <lineage>
        <taxon>Bacteria</taxon>
        <taxon>Bacillati</taxon>
        <taxon>Actinomycetota</taxon>
        <taxon>Actinomycetes</taxon>
        <taxon>Streptosporangiales</taxon>
        <taxon>Nocardiopsidaceae</taxon>
        <taxon>Streptomonospora</taxon>
    </lineage>
</organism>
<evidence type="ECO:0000313" key="2">
    <source>
        <dbReference type="Proteomes" id="UP000578077"/>
    </source>
</evidence>
<keyword evidence="2" id="KW-1185">Reference proteome</keyword>
<dbReference type="Gene3D" id="2.30.110.10">
    <property type="entry name" value="Electron Transport, Fmn-binding Protein, Chain A"/>
    <property type="match status" value="1"/>
</dbReference>
<evidence type="ECO:0000313" key="1">
    <source>
        <dbReference type="EMBL" id="MBB5996613.1"/>
    </source>
</evidence>
<proteinExistence type="predicted"/>
<dbReference type="AlphaFoldDB" id="A0A841E637"/>
<dbReference type="Pfam" id="PF04075">
    <property type="entry name" value="F420H2_quin_red"/>
    <property type="match status" value="1"/>
</dbReference>
<sequence length="142" mass="15007">MALRDFVVDARGIAPDHLVVLEVAGRSTGRTVATPLVMAVAGGERHLVSMLGDGSNRVRNVRAAGGSAVLRHGRREEVLLAEVAAEHRAQVPMTYLQRAPNAGVHLPVSAGSPLAEFARVAHRFPVFRVTAPPVQALAGEEP</sequence>
<dbReference type="EMBL" id="JACHLY010000001">
    <property type="protein sequence ID" value="MBB5996613.1"/>
    <property type="molecule type" value="Genomic_DNA"/>
</dbReference>
<dbReference type="RefSeq" id="WP_184632878.1">
    <property type="nucleotide sequence ID" value="NZ_BAABKT010000006.1"/>
</dbReference>
<dbReference type="InterPro" id="IPR012349">
    <property type="entry name" value="Split_barrel_FMN-bd"/>
</dbReference>
<protein>
    <recommendedName>
        <fullName evidence="3">Pyridoxamine 5'-phosphate oxidase putative domain-containing protein</fullName>
    </recommendedName>
</protein>
<dbReference type="Proteomes" id="UP000578077">
    <property type="component" value="Unassembled WGS sequence"/>
</dbReference>
<reference evidence="1 2" key="1">
    <citation type="submission" date="2020-08" db="EMBL/GenBank/DDBJ databases">
        <title>Sequencing the genomes of 1000 actinobacteria strains.</title>
        <authorList>
            <person name="Klenk H.-P."/>
        </authorList>
    </citation>
    <scope>NUCLEOTIDE SEQUENCE [LARGE SCALE GENOMIC DNA]</scope>
    <source>
        <strain evidence="1 2">DSM 44593</strain>
    </source>
</reference>
<name>A0A841E637_9ACTN</name>
<comment type="caution">
    <text evidence="1">The sequence shown here is derived from an EMBL/GenBank/DDBJ whole genome shotgun (WGS) entry which is preliminary data.</text>
</comment>
<dbReference type="InterPro" id="IPR004378">
    <property type="entry name" value="F420H2_quin_Rdtase"/>
</dbReference>
<gene>
    <name evidence="1" type="ORF">HNR25_000364</name>
</gene>
<evidence type="ECO:0008006" key="3">
    <source>
        <dbReference type="Google" id="ProtNLM"/>
    </source>
</evidence>
<accession>A0A841E637</accession>
<dbReference type="GO" id="GO:0016491">
    <property type="term" value="F:oxidoreductase activity"/>
    <property type="evidence" value="ECO:0007669"/>
    <property type="project" value="InterPro"/>
</dbReference>